<dbReference type="PANTHER" id="PTHR43660:SF1">
    <property type="entry name" value="DIPEPTIDYL CARBOXYPEPTIDASE"/>
    <property type="match status" value="1"/>
</dbReference>
<dbReference type="CDD" id="cd06456">
    <property type="entry name" value="M3A_DCP"/>
    <property type="match status" value="1"/>
</dbReference>
<evidence type="ECO:0000256" key="5">
    <source>
        <dbReference type="ARBA" id="ARBA00022833"/>
    </source>
</evidence>
<keyword evidence="5 7" id="KW-0862">Zinc</keyword>
<evidence type="ECO:0000256" key="6">
    <source>
        <dbReference type="ARBA" id="ARBA00023049"/>
    </source>
</evidence>
<dbReference type="Gene3D" id="1.10.1370.10">
    <property type="entry name" value="Neurolysin, domain 3"/>
    <property type="match status" value="1"/>
</dbReference>
<protein>
    <submittedName>
        <fullName evidence="9">M3 family metallopeptidase</fullName>
    </submittedName>
</protein>
<keyword evidence="2 7" id="KW-0645">Protease</keyword>
<evidence type="ECO:0000256" key="4">
    <source>
        <dbReference type="ARBA" id="ARBA00022801"/>
    </source>
</evidence>
<proteinExistence type="inferred from homology"/>
<dbReference type="InterPro" id="IPR001567">
    <property type="entry name" value="Pept_M3A_M3B_dom"/>
</dbReference>
<feature type="domain" description="Peptidase M3A/M3B catalytic" evidence="8">
    <location>
        <begin position="239"/>
        <end position="683"/>
    </location>
</feature>
<evidence type="ECO:0000313" key="10">
    <source>
        <dbReference type="Proteomes" id="UP001220395"/>
    </source>
</evidence>
<organism evidence="9 10">
    <name type="scientific">Sphingomonas naphthae</name>
    <dbReference type="NCBI Taxonomy" id="1813468"/>
    <lineage>
        <taxon>Bacteria</taxon>
        <taxon>Pseudomonadati</taxon>
        <taxon>Pseudomonadota</taxon>
        <taxon>Alphaproteobacteria</taxon>
        <taxon>Sphingomonadales</taxon>
        <taxon>Sphingomonadaceae</taxon>
        <taxon>Sphingomonas</taxon>
    </lineage>
</organism>
<dbReference type="InterPro" id="IPR034005">
    <property type="entry name" value="M3A_DCP"/>
</dbReference>
<evidence type="ECO:0000259" key="8">
    <source>
        <dbReference type="Pfam" id="PF01432"/>
    </source>
</evidence>
<evidence type="ECO:0000256" key="3">
    <source>
        <dbReference type="ARBA" id="ARBA00022723"/>
    </source>
</evidence>
<dbReference type="RefSeq" id="WP_273691223.1">
    <property type="nucleotide sequence ID" value="NZ_CP117411.1"/>
</dbReference>
<dbReference type="InterPro" id="IPR024077">
    <property type="entry name" value="Neurolysin/TOP_dom2"/>
</dbReference>
<reference evidence="9 10" key="1">
    <citation type="submission" date="2023-02" db="EMBL/GenBank/DDBJ databases">
        <title>Genome sequence of Sphingomonas naphthae.</title>
        <authorList>
            <person name="Kim S."/>
            <person name="Heo J."/>
            <person name="Kwon S.-W."/>
        </authorList>
    </citation>
    <scope>NUCLEOTIDE SEQUENCE [LARGE SCALE GENOMIC DNA]</scope>
    <source>
        <strain evidence="9 10">KACC 18716</strain>
    </source>
</reference>
<dbReference type="Gene3D" id="3.40.390.10">
    <property type="entry name" value="Collagenase (Catalytic Domain)"/>
    <property type="match status" value="1"/>
</dbReference>
<dbReference type="Pfam" id="PF01432">
    <property type="entry name" value="Peptidase_M3"/>
    <property type="match status" value="1"/>
</dbReference>
<keyword evidence="10" id="KW-1185">Reference proteome</keyword>
<keyword evidence="6 7" id="KW-0482">Metalloprotease</keyword>
<accession>A0ABY7TSK6</accession>
<dbReference type="InterPro" id="IPR045090">
    <property type="entry name" value="Pept_M3A_M3B"/>
</dbReference>
<evidence type="ECO:0000256" key="7">
    <source>
        <dbReference type="RuleBase" id="RU003435"/>
    </source>
</evidence>
<evidence type="ECO:0000256" key="1">
    <source>
        <dbReference type="ARBA" id="ARBA00006040"/>
    </source>
</evidence>
<dbReference type="SUPFAM" id="SSF55486">
    <property type="entry name" value="Metalloproteases ('zincins'), catalytic domain"/>
    <property type="match status" value="1"/>
</dbReference>
<sequence>MATQSIAAAAPAPANPLLAPWPGEYGGLPPFDTARPEMFGPAFTQALAERQAEMDAIANDPKPATFANVIEPMQRSGQTLQRIYAIYGVETSNMNTPAYQKIDREWSPKFAAAQDRITLDPKLFARIAAVYDKRAGLNPMQQRLVTRTYDSYVRQGAKLDAAGKAKLSQLNQQLASLFSDFSSKLLADEGKAIFFASADDLAGLPASTIAGAKAAATSRGQADKWAIVNTRSAVDPFLTFATNRANREKVWRAFVSRGDNGDANDTNAIITQIVKLRADRAHLLGYPTHAAWRMQDTMAKTPQAAMDLMMRVWTPAVKRVHEEVADQQAIADKEKTKITIEPWDYRFYQEKVRKARYDIDQSELKPYFELDNMIQGAFYAAGRLYGFTFKEVTPKVPVFEKSVRVWEVSRAGKVIGLFYGDYFARDIKRSGAWATGYKSRSRFLKTEYTLSSNNNNFAPVAEGEKVLISVDDAQTLFHEFGHAIHGLASDVAYPGLGGTPRDFVEYPSQVNEYWSLNRDVLDRYAKHYQTGAPMPAALVDKVIASQKFNQGFATVEYLACAILDMDLHTIPDGAFDPKAFEKAELARIGMPKEIAMRHRLPQFNHLFSSDSYSAGYYSYLWSDTMVADTIAAFTEGKGPWDKAVADRFYSVLLATGNETDRAEAYRAFRGRDPDVRALLEKRGFPEK</sequence>
<comment type="cofactor">
    <cofactor evidence="7">
        <name>Zn(2+)</name>
        <dbReference type="ChEBI" id="CHEBI:29105"/>
    </cofactor>
    <text evidence="7">Binds 1 zinc ion.</text>
</comment>
<evidence type="ECO:0000256" key="2">
    <source>
        <dbReference type="ARBA" id="ARBA00022670"/>
    </source>
</evidence>
<dbReference type="EMBL" id="CP117411">
    <property type="protein sequence ID" value="WCT75385.1"/>
    <property type="molecule type" value="Genomic_DNA"/>
</dbReference>
<comment type="similarity">
    <text evidence="1 7">Belongs to the peptidase M3 family.</text>
</comment>
<dbReference type="InterPro" id="IPR024079">
    <property type="entry name" value="MetalloPept_cat_dom_sf"/>
</dbReference>
<name>A0ABY7TSK6_9SPHN</name>
<evidence type="ECO:0000313" key="9">
    <source>
        <dbReference type="EMBL" id="WCT75385.1"/>
    </source>
</evidence>
<gene>
    <name evidence="9" type="ORF">PQ455_03940</name>
</gene>
<keyword evidence="3 7" id="KW-0479">Metal-binding</keyword>
<dbReference type="PANTHER" id="PTHR43660">
    <property type="entry name" value="DIPEPTIDYL CARBOXYPEPTIDASE"/>
    <property type="match status" value="1"/>
</dbReference>
<keyword evidence="4 7" id="KW-0378">Hydrolase</keyword>
<dbReference type="Proteomes" id="UP001220395">
    <property type="component" value="Chromosome"/>
</dbReference>